<keyword evidence="1" id="KW-1133">Transmembrane helix</keyword>
<evidence type="ECO:0000313" key="2">
    <source>
        <dbReference type="EMBL" id="RIA79392.1"/>
    </source>
</evidence>
<evidence type="ECO:0000313" key="3">
    <source>
        <dbReference type="Proteomes" id="UP000265703"/>
    </source>
</evidence>
<organism evidence="2 3">
    <name type="scientific">Glomus cerebriforme</name>
    <dbReference type="NCBI Taxonomy" id="658196"/>
    <lineage>
        <taxon>Eukaryota</taxon>
        <taxon>Fungi</taxon>
        <taxon>Fungi incertae sedis</taxon>
        <taxon>Mucoromycota</taxon>
        <taxon>Glomeromycotina</taxon>
        <taxon>Glomeromycetes</taxon>
        <taxon>Glomerales</taxon>
        <taxon>Glomeraceae</taxon>
        <taxon>Glomus</taxon>
    </lineage>
</organism>
<dbReference type="AlphaFoldDB" id="A0A397S1J9"/>
<dbReference type="EMBL" id="QKYT01001323">
    <property type="protein sequence ID" value="RIA79392.1"/>
    <property type="molecule type" value="Genomic_DNA"/>
</dbReference>
<sequence length="121" mass="13593">MDLSVIFEFKAGPLIKQGSPARNDHGNYKPHRGVEHHNHVQPFFGFLRSSISRSTASQICSFLQFLWFLVFTASTVLTIFAIGPWLFRPALAVFMILAVDPHSCDSCDLMILTLAILATLW</sequence>
<feature type="transmembrane region" description="Helical" evidence="1">
    <location>
        <begin position="65"/>
        <end position="87"/>
    </location>
</feature>
<evidence type="ECO:0000256" key="1">
    <source>
        <dbReference type="SAM" id="Phobius"/>
    </source>
</evidence>
<accession>A0A397S1J9</accession>
<protein>
    <submittedName>
        <fullName evidence="2">Uncharacterized protein</fullName>
    </submittedName>
</protein>
<name>A0A397S1J9_9GLOM</name>
<keyword evidence="1" id="KW-0472">Membrane</keyword>
<reference evidence="2 3" key="1">
    <citation type="submission" date="2018-06" db="EMBL/GenBank/DDBJ databases">
        <title>Comparative genomics reveals the genomic features of Rhizophagus irregularis, R. cerebriforme, R. diaphanum and Gigaspora rosea, and their symbiotic lifestyle signature.</title>
        <authorList>
            <person name="Morin E."/>
            <person name="San Clemente H."/>
            <person name="Chen E.C.H."/>
            <person name="De La Providencia I."/>
            <person name="Hainaut M."/>
            <person name="Kuo A."/>
            <person name="Kohler A."/>
            <person name="Murat C."/>
            <person name="Tang N."/>
            <person name="Roy S."/>
            <person name="Loubradou J."/>
            <person name="Henrissat B."/>
            <person name="Grigoriev I.V."/>
            <person name="Corradi N."/>
            <person name="Roux C."/>
            <person name="Martin F.M."/>
        </authorList>
    </citation>
    <scope>NUCLEOTIDE SEQUENCE [LARGE SCALE GENOMIC DNA]</scope>
    <source>
        <strain evidence="2 3">DAOM 227022</strain>
    </source>
</reference>
<comment type="caution">
    <text evidence="2">The sequence shown here is derived from an EMBL/GenBank/DDBJ whole genome shotgun (WGS) entry which is preliminary data.</text>
</comment>
<keyword evidence="1" id="KW-0812">Transmembrane</keyword>
<gene>
    <name evidence="2" type="ORF">C1645_840786</name>
</gene>
<keyword evidence="3" id="KW-1185">Reference proteome</keyword>
<proteinExistence type="predicted"/>
<dbReference type="Proteomes" id="UP000265703">
    <property type="component" value="Unassembled WGS sequence"/>
</dbReference>